<dbReference type="CDD" id="cd00438">
    <property type="entry name" value="cupin_RmlC"/>
    <property type="match status" value="1"/>
</dbReference>
<comment type="caution">
    <text evidence="6">The sequence shown here is derived from an EMBL/GenBank/DDBJ whole genome shotgun (WGS) entry which is preliminary data.</text>
</comment>
<comment type="catalytic activity">
    <reaction evidence="1 5">
        <text>dTDP-4-dehydro-6-deoxy-alpha-D-glucose = dTDP-4-dehydro-beta-L-rhamnose</text>
        <dbReference type="Rhea" id="RHEA:16969"/>
        <dbReference type="ChEBI" id="CHEBI:57649"/>
        <dbReference type="ChEBI" id="CHEBI:62830"/>
        <dbReference type="EC" id="5.1.3.13"/>
    </reaction>
</comment>
<keyword evidence="7" id="KW-1185">Reference proteome</keyword>
<comment type="pathway">
    <text evidence="5">Carbohydrate biosynthesis; dTDP-L-rhamnose biosynthesis.</text>
</comment>
<dbReference type="InterPro" id="IPR000888">
    <property type="entry name" value="RmlC-like"/>
</dbReference>
<evidence type="ECO:0000313" key="7">
    <source>
        <dbReference type="Proteomes" id="UP001238496"/>
    </source>
</evidence>
<dbReference type="InterPro" id="IPR014710">
    <property type="entry name" value="RmlC-like_jellyroll"/>
</dbReference>
<comment type="function">
    <text evidence="2 5">Catalyzes the epimerization of the C3' and C5'positions of dTDP-6-deoxy-D-xylo-4-hexulose, forming dTDP-6-deoxy-L-lyxo-4-hexulose.</text>
</comment>
<organism evidence="6 7">
    <name type="scientific">Peteryoungia aggregata LMG 23059</name>
    <dbReference type="NCBI Taxonomy" id="1368425"/>
    <lineage>
        <taxon>Bacteria</taxon>
        <taxon>Pseudomonadati</taxon>
        <taxon>Pseudomonadota</taxon>
        <taxon>Alphaproteobacteria</taxon>
        <taxon>Hyphomicrobiales</taxon>
        <taxon>Rhizobiaceae</taxon>
        <taxon>Peteryoungia</taxon>
    </lineage>
</organism>
<comment type="subunit">
    <text evidence="5">Homodimer.</text>
</comment>
<accession>A0ABU0GD46</accession>
<dbReference type="Proteomes" id="UP001238496">
    <property type="component" value="Unassembled WGS sequence"/>
</dbReference>
<dbReference type="Pfam" id="PF00908">
    <property type="entry name" value="dTDP_sugar_isom"/>
    <property type="match status" value="1"/>
</dbReference>
<evidence type="ECO:0000256" key="1">
    <source>
        <dbReference type="ARBA" id="ARBA00001298"/>
    </source>
</evidence>
<evidence type="ECO:0000256" key="2">
    <source>
        <dbReference type="ARBA" id="ARBA00001997"/>
    </source>
</evidence>
<reference evidence="6 7" key="1">
    <citation type="submission" date="2023-07" db="EMBL/GenBank/DDBJ databases">
        <title>Genomic Encyclopedia of Type Strains, Phase IV (KMG-IV): sequencing the most valuable type-strain genomes for metagenomic binning, comparative biology and taxonomic classification.</title>
        <authorList>
            <person name="Goeker M."/>
        </authorList>
    </citation>
    <scope>NUCLEOTIDE SEQUENCE [LARGE SCALE GENOMIC DNA]</scope>
    <source>
        <strain evidence="6 7">DSM 1111</strain>
    </source>
</reference>
<evidence type="ECO:0000256" key="4">
    <source>
        <dbReference type="ARBA" id="ARBA00019595"/>
    </source>
</evidence>
<dbReference type="PANTHER" id="PTHR21047">
    <property type="entry name" value="DTDP-6-DEOXY-D-GLUCOSE-3,5 EPIMERASE"/>
    <property type="match status" value="1"/>
</dbReference>
<dbReference type="EC" id="5.1.3.13" evidence="3 5"/>
<dbReference type="RefSeq" id="WP_307376946.1">
    <property type="nucleotide sequence ID" value="NZ_JAUSUW010000018.1"/>
</dbReference>
<dbReference type="EMBL" id="JAUSUW010000018">
    <property type="protein sequence ID" value="MDQ0423274.1"/>
    <property type="molecule type" value="Genomic_DNA"/>
</dbReference>
<dbReference type="InterPro" id="IPR011051">
    <property type="entry name" value="RmlC_Cupin_sf"/>
</dbReference>
<evidence type="ECO:0000313" key="6">
    <source>
        <dbReference type="EMBL" id="MDQ0423274.1"/>
    </source>
</evidence>
<proteinExistence type="inferred from homology"/>
<keyword evidence="5 6" id="KW-0413">Isomerase</keyword>
<comment type="similarity">
    <text evidence="5">Belongs to the dTDP-4-dehydrorhamnose 3,5-epimerase family.</text>
</comment>
<name>A0ABU0GD46_9HYPH</name>
<dbReference type="GO" id="GO:0008830">
    <property type="term" value="F:dTDP-4-dehydrorhamnose 3,5-epimerase activity"/>
    <property type="evidence" value="ECO:0007669"/>
    <property type="project" value="UniProtKB-EC"/>
</dbReference>
<gene>
    <name evidence="6" type="ORF">J2045_004326</name>
</gene>
<dbReference type="NCBIfam" id="TIGR01221">
    <property type="entry name" value="rmlC"/>
    <property type="match status" value="1"/>
</dbReference>
<dbReference type="Gene3D" id="2.60.120.10">
    <property type="entry name" value="Jelly Rolls"/>
    <property type="match status" value="1"/>
</dbReference>
<evidence type="ECO:0000256" key="3">
    <source>
        <dbReference type="ARBA" id="ARBA00012098"/>
    </source>
</evidence>
<sequence length="189" mass="21540">MRAYRTRIHDVMVFEPTVFEDGRGYFFESFNEQRFKEATGEPIAFVQDNQSRSGRGVLRGLHFQVAPKAQGKLVRVLSGEIFDVAVDLRRDSSSFGSWVGEVLSSENRKQLWIPAGFAHGFQVLSDVADVFYKATDFYSPKHERSIRWDDRDLAIQWPDRQLPNVSEKDACAPSFSEYVAHSASSENLP</sequence>
<protein>
    <recommendedName>
        <fullName evidence="4 5">dTDP-4-dehydrorhamnose 3,5-epimerase</fullName>
        <ecNumber evidence="3 5">5.1.3.13</ecNumber>
    </recommendedName>
    <alternativeName>
        <fullName evidence="5">Thymidine diphospho-4-keto-rhamnose 3,5-epimerase</fullName>
    </alternativeName>
</protein>
<dbReference type="PANTHER" id="PTHR21047:SF2">
    <property type="entry name" value="THYMIDINE DIPHOSPHO-4-KETO-RHAMNOSE 3,5-EPIMERASE"/>
    <property type="match status" value="1"/>
</dbReference>
<dbReference type="SUPFAM" id="SSF51182">
    <property type="entry name" value="RmlC-like cupins"/>
    <property type="match status" value="1"/>
</dbReference>
<evidence type="ECO:0000256" key="5">
    <source>
        <dbReference type="RuleBase" id="RU364069"/>
    </source>
</evidence>